<feature type="domain" description="Glycosyltransferase 2-like" evidence="1">
    <location>
        <begin position="6"/>
        <end position="96"/>
    </location>
</feature>
<comment type="caution">
    <text evidence="2">The sequence shown here is derived from an EMBL/GenBank/DDBJ whole genome shotgun (WGS) entry which is preliminary data.</text>
</comment>
<dbReference type="InterPro" id="IPR001173">
    <property type="entry name" value="Glyco_trans_2-like"/>
</dbReference>
<dbReference type="RefSeq" id="WP_108992302.1">
    <property type="nucleotide sequence ID" value="NZ_BDQX01000080.1"/>
</dbReference>
<accession>A0A2R5EUY4</accession>
<dbReference type="AlphaFoldDB" id="A0A2R5EUY4"/>
<proteinExistence type="predicted"/>
<dbReference type="Proteomes" id="UP000245202">
    <property type="component" value="Unassembled WGS sequence"/>
</dbReference>
<dbReference type="InterPro" id="IPR029044">
    <property type="entry name" value="Nucleotide-diphossugar_trans"/>
</dbReference>
<keyword evidence="3" id="KW-1185">Reference proteome</keyword>
<dbReference type="Gene3D" id="3.90.550.10">
    <property type="entry name" value="Spore Coat Polysaccharide Biosynthesis Protein SpsA, Chain A"/>
    <property type="match status" value="1"/>
</dbReference>
<dbReference type="Pfam" id="PF00535">
    <property type="entry name" value="Glycos_transf_2"/>
    <property type="match status" value="1"/>
</dbReference>
<dbReference type="CDD" id="cd02511">
    <property type="entry name" value="Beta4Glucosyltransferase"/>
    <property type="match status" value="1"/>
</dbReference>
<gene>
    <name evidence="2" type="ORF">PAT3040_01749</name>
</gene>
<dbReference type="PANTHER" id="PTHR43630:SF2">
    <property type="entry name" value="GLYCOSYLTRANSFERASE"/>
    <property type="match status" value="1"/>
</dbReference>
<dbReference type="EMBL" id="BDQX01000080">
    <property type="protein sequence ID" value="GBG07201.1"/>
    <property type="molecule type" value="Genomic_DNA"/>
</dbReference>
<name>A0A2R5EUY4_9BACL</name>
<evidence type="ECO:0000259" key="1">
    <source>
        <dbReference type="Pfam" id="PF00535"/>
    </source>
</evidence>
<dbReference type="SUPFAM" id="SSF48452">
    <property type="entry name" value="TPR-like"/>
    <property type="match status" value="2"/>
</dbReference>
<evidence type="ECO:0000313" key="3">
    <source>
        <dbReference type="Proteomes" id="UP000245202"/>
    </source>
</evidence>
<dbReference type="SUPFAM" id="SSF53448">
    <property type="entry name" value="Nucleotide-diphospho-sugar transferases"/>
    <property type="match status" value="1"/>
</dbReference>
<dbReference type="PANTHER" id="PTHR43630">
    <property type="entry name" value="POLY-BETA-1,6-N-ACETYL-D-GLUCOSAMINE SYNTHASE"/>
    <property type="match status" value="1"/>
</dbReference>
<dbReference type="InterPro" id="IPR011990">
    <property type="entry name" value="TPR-like_helical_dom_sf"/>
</dbReference>
<evidence type="ECO:0000313" key="2">
    <source>
        <dbReference type="EMBL" id="GBG07201.1"/>
    </source>
</evidence>
<organism evidence="2 3">
    <name type="scientific">Paenibacillus agaridevorans</name>
    <dbReference type="NCBI Taxonomy" id="171404"/>
    <lineage>
        <taxon>Bacteria</taxon>
        <taxon>Bacillati</taxon>
        <taxon>Bacillota</taxon>
        <taxon>Bacilli</taxon>
        <taxon>Bacillales</taxon>
        <taxon>Paenibacillaceae</taxon>
        <taxon>Paenibacillus</taxon>
    </lineage>
</organism>
<dbReference type="InterPro" id="IPR019734">
    <property type="entry name" value="TPR_rpt"/>
</dbReference>
<sequence length="644" mass="74856">METLLSVCMIVKDEQDVLERCLKSIQTLADEIIIVDTGSTDSTKEIALKYTPHVYNFKWVNDFSAARNESLRYATGKWVLVLDADEYINTEDIEQYRWFLQETEIKRDQIYSISVVSYYGESLQKSSITEAPIPRLFPNNQGIAYYRPIHEQLTNINGDVLSADSAPFTVFHTGYLKGTLDSKNKSERNRQIFSALKEKSGFTPYDHFTIGNEHAVQGDLKKAIYSYERALAKATETNPWRWHCAFDLVNLYAKQDRLVDALEVTHRIFASHQHYPEFHCLLGVIYEYAGLQSQSKSNYLDAYQQAEKLSQSQSTFWLVNPEYGSTVPLTKLVHFARMENNFEEIVFYSMKLLQGNPYDQASLISLLQILIGSESLDAIIRLMDRLYAERKQSDYYMLFRVTLHLGHRELAAWYCNKIVDKKNLLLFDELKLALLEHDRERYCDLNSRIPIPIEKNELVKLSFIASLVFDDTSLSSVERLHPAQISYFNILNHLLEDTVSDEFIEEHASEIFDLLSELIILQLFDLFDQLLPKLQHSIMINMLAGYFYKNGQTELAIEYFNLLADHEALNHNNQVNFAMLYFKNKMNKEGTDWLLRAIEAAPKNRVLYGLLFDYCEDKDIRHSYKQKYVALSSQFSKIPVIQHL</sequence>
<reference evidence="2 3" key="1">
    <citation type="submission" date="2017-08" db="EMBL/GenBank/DDBJ databases">
        <title>Substantial Increase in Enzyme Production by Combined Drug-Resistance Mutations in Paenibacillus agaridevorans.</title>
        <authorList>
            <person name="Tanaka Y."/>
            <person name="Funane K."/>
            <person name="Hosaka T."/>
            <person name="Shiwa Y."/>
            <person name="Fujita N."/>
            <person name="Miyazaki T."/>
            <person name="Yoshikawa H."/>
            <person name="Murakami K."/>
            <person name="Kasahara K."/>
            <person name="Inaoka T."/>
            <person name="Hiraga Y."/>
            <person name="Ochi K."/>
        </authorList>
    </citation>
    <scope>NUCLEOTIDE SEQUENCE [LARGE SCALE GENOMIC DNA]</scope>
    <source>
        <strain evidence="2 3">T-3040</strain>
    </source>
</reference>
<protein>
    <recommendedName>
        <fullName evidence="1">Glycosyltransferase 2-like domain-containing protein</fullName>
    </recommendedName>
</protein>
<dbReference type="Gene3D" id="1.25.40.10">
    <property type="entry name" value="Tetratricopeptide repeat domain"/>
    <property type="match status" value="1"/>
</dbReference>
<dbReference type="SMART" id="SM00028">
    <property type="entry name" value="TPR"/>
    <property type="match status" value="4"/>
</dbReference>